<dbReference type="PANTHER" id="PTHR11076:SF33">
    <property type="entry name" value="DNA POLYMERASE KAPPA"/>
    <property type="match status" value="1"/>
</dbReference>
<evidence type="ECO:0000256" key="3">
    <source>
        <dbReference type="ARBA" id="ARBA00011245"/>
    </source>
</evidence>
<evidence type="ECO:0000256" key="15">
    <source>
        <dbReference type="ARBA" id="ARBA00025589"/>
    </source>
</evidence>
<sequence>MAAICRDCFARVAGEPLPRRCPSCGRPRIASHDELLDLTIAHIDCDAFYAAIEKRDDPSLRDKPLIIGGGHRGVVSTACYIARTYGVGSAMPMFKALKACPHATVIKPSMEKYAAVGREVRALMRDVTPLVEPISIDEAFLDLTGTERLHRMSAAETLMRLAARIEEQIGITVSVGLSHNKFLAKLASDLDKPRGFSIIGKTETKALLARMPVGKIWGVGKAMQRKLEAAGITMISDLQQADERELMARYGQLGLRLARLSRGEDSREVKPVREAKSISAETTFNDDIRDYDALEGILWRLSDKVAGRCKTADLAGHTVTLKLKSADFKTRTRNLTLSDPTQLADVIFRAGRQLLRPETDGTAYRLIGIGVANLVTATGGMQMGDLLDPDANRRAAAERAVDKVRAKFGKEMIDKGRGIRKP</sequence>
<dbReference type="GO" id="GO:0003684">
    <property type="term" value="F:damaged DNA binding"/>
    <property type="evidence" value="ECO:0007669"/>
    <property type="project" value="InterPro"/>
</dbReference>
<keyword evidence="10 17" id="KW-0227">DNA damage</keyword>
<dbReference type="NCBIfam" id="NF002751">
    <property type="entry name" value="PRK02794.1"/>
    <property type="match status" value="1"/>
</dbReference>
<keyword evidence="8 17" id="KW-0235">DNA replication</keyword>
<dbReference type="EMBL" id="WXYQ01000006">
    <property type="protein sequence ID" value="NBG95741.1"/>
    <property type="molecule type" value="Genomic_DNA"/>
</dbReference>
<evidence type="ECO:0000313" key="20">
    <source>
        <dbReference type="Proteomes" id="UP000470384"/>
    </source>
</evidence>
<evidence type="ECO:0000256" key="7">
    <source>
        <dbReference type="ARBA" id="ARBA00022695"/>
    </source>
</evidence>
<dbReference type="Gene3D" id="3.30.1490.100">
    <property type="entry name" value="DNA polymerase, Y-family, little finger domain"/>
    <property type="match status" value="1"/>
</dbReference>
<dbReference type="InterPro" id="IPR050116">
    <property type="entry name" value="DNA_polymerase-Y"/>
</dbReference>
<dbReference type="InterPro" id="IPR036775">
    <property type="entry name" value="DNA_pol_Y-fam_lit_finger_sf"/>
</dbReference>
<keyword evidence="14 17" id="KW-0234">DNA repair</keyword>
<dbReference type="GeneID" id="300654443"/>
<dbReference type="InterPro" id="IPR043502">
    <property type="entry name" value="DNA/RNA_pol_sf"/>
</dbReference>
<dbReference type="OrthoDB" id="9808813at2"/>
<dbReference type="InterPro" id="IPR017961">
    <property type="entry name" value="DNA_pol_Y-fam_little_finger"/>
</dbReference>
<evidence type="ECO:0000256" key="17">
    <source>
        <dbReference type="HAMAP-Rule" id="MF_01113"/>
    </source>
</evidence>
<accession>A0A845QCK2</accession>
<organism evidence="19 20">
    <name type="scientific">Pyruvatibacter mobilis</name>
    <dbReference type="NCBI Taxonomy" id="1712261"/>
    <lineage>
        <taxon>Bacteria</taxon>
        <taxon>Pseudomonadati</taxon>
        <taxon>Pseudomonadota</taxon>
        <taxon>Alphaproteobacteria</taxon>
        <taxon>Hyphomicrobiales</taxon>
        <taxon>Parvibaculaceae</taxon>
        <taxon>Pyruvatibacter</taxon>
    </lineage>
</organism>
<dbReference type="CDD" id="cd03586">
    <property type="entry name" value="PolY_Pol_IV_kappa"/>
    <property type="match status" value="1"/>
</dbReference>
<evidence type="ECO:0000259" key="18">
    <source>
        <dbReference type="PROSITE" id="PS50173"/>
    </source>
</evidence>
<dbReference type="Gene3D" id="3.30.70.270">
    <property type="match status" value="1"/>
</dbReference>
<evidence type="ECO:0000256" key="8">
    <source>
        <dbReference type="ARBA" id="ARBA00022705"/>
    </source>
</evidence>
<dbReference type="GO" id="GO:0009432">
    <property type="term" value="P:SOS response"/>
    <property type="evidence" value="ECO:0007669"/>
    <property type="project" value="TreeGrafter"/>
</dbReference>
<dbReference type="Proteomes" id="UP000470384">
    <property type="component" value="Unassembled WGS sequence"/>
</dbReference>
<keyword evidence="12 17" id="KW-0239">DNA-directed DNA polymerase</keyword>
<dbReference type="InterPro" id="IPR024728">
    <property type="entry name" value="PolY_HhH_motif"/>
</dbReference>
<comment type="subcellular location">
    <subcellularLocation>
        <location evidence="1 17">Cytoplasm</location>
    </subcellularLocation>
</comment>
<feature type="active site" evidence="17">
    <location>
        <position position="138"/>
    </location>
</feature>
<keyword evidence="13 17" id="KW-0238">DNA-binding</keyword>
<proteinExistence type="inferred from homology"/>
<dbReference type="SUPFAM" id="SSF100879">
    <property type="entry name" value="Lesion bypass DNA polymerase (Y-family), little finger domain"/>
    <property type="match status" value="1"/>
</dbReference>
<dbReference type="AlphaFoldDB" id="A0A845QCK2"/>
<dbReference type="FunFam" id="3.30.1490.100:FF:000004">
    <property type="entry name" value="DNA polymerase IV"/>
    <property type="match status" value="1"/>
</dbReference>
<dbReference type="Gene3D" id="1.10.150.20">
    <property type="entry name" value="5' to 3' exonuclease, C-terminal subdomain"/>
    <property type="match status" value="1"/>
</dbReference>
<dbReference type="InterPro" id="IPR022880">
    <property type="entry name" value="DNApol_IV"/>
</dbReference>
<dbReference type="Pfam" id="PF00817">
    <property type="entry name" value="IMS"/>
    <property type="match status" value="1"/>
</dbReference>
<gene>
    <name evidence="17" type="primary">dinB</name>
    <name evidence="19" type="ORF">GTQ45_08345</name>
</gene>
<dbReference type="SUPFAM" id="SSF56672">
    <property type="entry name" value="DNA/RNA polymerases"/>
    <property type="match status" value="1"/>
</dbReference>
<comment type="subunit">
    <text evidence="3 17">Monomer.</text>
</comment>
<evidence type="ECO:0000256" key="9">
    <source>
        <dbReference type="ARBA" id="ARBA00022723"/>
    </source>
</evidence>
<keyword evidence="11 17" id="KW-0460">Magnesium</keyword>
<dbReference type="HAMAP" id="MF_01113">
    <property type="entry name" value="DNApol_IV"/>
    <property type="match status" value="1"/>
</dbReference>
<comment type="catalytic activity">
    <reaction evidence="16 17">
        <text>DNA(n) + a 2'-deoxyribonucleoside 5'-triphosphate = DNA(n+1) + diphosphate</text>
        <dbReference type="Rhea" id="RHEA:22508"/>
        <dbReference type="Rhea" id="RHEA-COMP:17339"/>
        <dbReference type="Rhea" id="RHEA-COMP:17340"/>
        <dbReference type="ChEBI" id="CHEBI:33019"/>
        <dbReference type="ChEBI" id="CHEBI:61560"/>
        <dbReference type="ChEBI" id="CHEBI:173112"/>
        <dbReference type="EC" id="2.7.7.7"/>
    </reaction>
</comment>
<keyword evidence="9 17" id="KW-0479">Metal-binding</keyword>
<comment type="function">
    <text evidence="15 17">Poorly processive, error-prone DNA polymerase involved in untargeted mutagenesis. Copies undamaged DNA at stalled replication forks, which arise in vivo from mismatched or misaligned primer ends. These misaligned primers can be extended by PolIV. Exhibits no 3'-5' exonuclease (proofreading) activity. May be involved in translesional synthesis, in conjunction with the beta clamp from PolIII.</text>
</comment>
<dbReference type="Pfam" id="PF11798">
    <property type="entry name" value="IMS_HHH"/>
    <property type="match status" value="1"/>
</dbReference>
<keyword evidence="4 17" id="KW-0515">Mutator protein</keyword>
<keyword evidence="5 17" id="KW-0963">Cytoplasm</keyword>
<evidence type="ECO:0000256" key="5">
    <source>
        <dbReference type="ARBA" id="ARBA00022490"/>
    </source>
</evidence>
<dbReference type="PANTHER" id="PTHR11076">
    <property type="entry name" value="DNA REPAIR POLYMERASE UMUC / TRANSFERASE FAMILY MEMBER"/>
    <property type="match status" value="1"/>
</dbReference>
<dbReference type="GO" id="GO:0003887">
    <property type="term" value="F:DNA-directed DNA polymerase activity"/>
    <property type="evidence" value="ECO:0007669"/>
    <property type="project" value="UniProtKB-UniRule"/>
</dbReference>
<dbReference type="InterPro" id="IPR001126">
    <property type="entry name" value="UmuC"/>
</dbReference>
<comment type="similarity">
    <text evidence="2 17">Belongs to the DNA polymerase type-Y family.</text>
</comment>
<dbReference type="PROSITE" id="PS50173">
    <property type="entry name" value="UMUC"/>
    <property type="match status" value="1"/>
</dbReference>
<evidence type="ECO:0000256" key="10">
    <source>
        <dbReference type="ARBA" id="ARBA00022763"/>
    </source>
</evidence>
<dbReference type="GO" id="GO:0000287">
    <property type="term" value="F:magnesium ion binding"/>
    <property type="evidence" value="ECO:0007669"/>
    <property type="project" value="UniProtKB-UniRule"/>
</dbReference>
<evidence type="ECO:0000256" key="16">
    <source>
        <dbReference type="ARBA" id="ARBA00049244"/>
    </source>
</evidence>
<reference evidence="19 20" key="1">
    <citation type="journal article" date="2016" name="Int. J. Syst. Evol. Microbiol.">
        <title>Pyruvatibacter mobilis gen. nov., sp. nov., a marine bacterium from the culture broth of Picochlorum sp. 122.</title>
        <authorList>
            <person name="Wang G."/>
            <person name="Tang M."/>
            <person name="Wu H."/>
            <person name="Dai S."/>
            <person name="Li T."/>
            <person name="Chen C."/>
            <person name="He H."/>
            <person name="Fan J."/>
            <person name="Xiang W."/>
            <person name="Li X."/>
        </authorList>
    </citation>
    <scope>NUCLEOTIDE SEQUENCE [LARGE SCALE GENOMIC DNA]</scope>
    <source>
        <strain evidence="19 20">GYP-11</strain>
    </source>
</reference>
<evidence type="ECO:0000313" key="19">
    <source>
        <dbReference type="EMBL" id="NBG95741.1"/>
    </source>
</evidence>
<evidence type="ECO:0000256" key="1">
    <source>
        <dbReference type="ARBA" id="ARBA00004496"/>
    </source>
</evidence>
<dbReference type="FunFam" id="3.40.1170.60:FF:000001">
    <property type="entry name" value="DNA polymerase IV"/>
    <property type="match status" value="1"/>
</dbReference>
<dbReference type="Gene3D" id="3.40.1170.60">
    <property type="match status" value="1"/>
</dbReference>
<dbReference type="GO" id="GO:0006281">
    <property type="term" value="P:DNA repair"/>
    <property type="evidence" value="ECO:0007669"/>
    <property type="project" value="UniProtKB-UniRule"/>
</dbReference>
<feature type="domain" description="UmuC" evidence="18">
    <location>
        <begin position="40"/>
        <end position="220"/>
    </location>
</feature>
<dbReference type="EC" id="2.7.7.7" evidence="17"/>
<dbReference type="RefSeq" id="WP_160587654.1">
    <property type="nucleotide sequence ID" value="NZ_BMHN01000001.1"/>
</dbReference>
<keyword evidence="6 17" id="KW-0808">Transferase</keyword>
<evidence type="ECO:0000256" key="14">
    <source>
        <dbReference type="ARBA" id="ARBA00023204"/>
    </source>
</evidence>
<evidence type="ECO:0000256" key="2">
    <source>
        <dbReference type="ARBA" id="ARBA00010945"/>
    </source>
</evidence>
<feature type="binding site" evidence="17">
    <location>
        <position position="137"/>
    </location>
    <ligand>
        <name>Mg(2+)</name>
        <dbReference type="ChEBI" id="CHEBI:18420"/>
    </ligand>
</feature>
<evidence type="ECO:0000256" key="13">
    <source>
        <dbReference type="ARBA" id="ARBA00023125"/>
    </source>
</evidence>
<dbReference type="GO" id="GO:0042276">
    <property type="term" value="P:error-prone translesion synthesis"/>
    <property type="evidence" value="ECO:0007669"/>
    <property type="project" value="TreeGrafter"/>
</dbReference>
<feature type="binding site" evidence="17">
    <location>
        <position position="44"/>
    </location>
    <ligand>
        <name>Mg(2+)</name>
        <dbReference type="ChEBI" id="CHEBI:18420"/>
    </ligand>
</feature>
<evidence type="ECO:0000256" key="12">
    <source>
        <dbReference type="ARBA" id="ARBA00022932"/>
    </source>
</evidence>
<feature type="site" description="Substrate discrimination" evidence="17">
    <location>
        <position position="49"/>
    </location>
</feature>
<dbReference type="InterPro" id="IPR043128">
    <property type="entry name" value="Rev_trsase/Diguanyl_cyclase"/>
</dbReference>
<name>A0A845QCK2_9HYPH</name>
<dbReference type="NCBIfam" id="NF002677">
    <property type="entry name" value="PRK02406.1"/>
    <property type="match status" value="1"/>
</dbReference>
<evidence type="ECO:0000256" key="6">
    <source>
        <dbReference type="ARBA" id="ARBA00022679"/>
    </source>
</evidence>
<evidence type="ECO:0000256" key="11">
    <source>
        <dbReference type="ARBA" id="ARBA00022842"/>
    </source>
</evidence>
<dbReference type="Pfam" id="PF11799">
    <property type="entry name" value="IMS_C"/>
    <property type="match status" value="1"/>
</dbReference>
<dbReference type="GO" id="GO:0006261">
    <property type="term" value="P:DNA-templated DNA replication"/>
    <property type="evidence" value="ECO:0007669"/>
    <property type="project" value="UniProtKB-UniRule"/>
</dbReference>
<dbReference type="GO" id="GO:0005829">
    <property type="term" value="C:cytosol"/>
    <property type="evidence" value="ECO:0007669"/>
    <property type="project" value="TreeGrafter"/>
</dbReference>
<protein>
    <recommendedName>
        <fullName evidence="17">DNA polymerase IV</fullName>
        <shortName evidence="17">Pol IV</shortName>
        <ecNumber evidence="17">2.7.7.7</ecNumber>
    </recommendedName>
</protein>
<comment type="caution">
    <text evidence="19">The sequence shown here is derived from an EMBL/GenBank/DDBJ whole genome shotgun (WGS) entry which is preliminary data.</text>
</comment>
<keyword evidence="20" id="KW-1185">Reference proteome</keyword>
<evidence type="ECO:0000256" key="4">
    <source>
        <dbReference type="ARBA" id="ARBA00022457"/>
    </source>
</evidence>
<keyword evidence="7 17" id="KW-0548">Nucleotidyltransferase</keyword>
<comment type="cofactor">
    <cofactor evidence="17">
        <name>Mg(2+)</name>
        <dbReference type="ChEBI" id="CHEBI:18420"/>
    </cofactor>
    <text evidence="17">Binds 2 magnesium ions per subunit.</text>
</comment>